<dbReference type="PROSITE" id="PS50097">
    <property type="entry name" value="BTB"/>
    <property type="match status" value="2"/>
</dbReference>
<evidence type="ECO:0000259" key="1">
    <source>
        <dbReference type="PROSITE" id="PS50097"/>
    </source>
</evidence>
<dbReference type="STRING" id="94130.A0A2Z6QRA2"/>
<sequence length="470" mass="54780">MRLNAKLWQSVAKNYAKLLEEEDSCDVSITVGSGDDIKTFNVHSLILRTQTPYFHTAFSAQWGKKKGDKIVLSKPNVTPAIFEDILKLNAKLWQSVAKNYAKLLEEEDSCDVSITVGSGDDIKTFNVHSLILRTQTPYFHTAFSAQWGKKKGDKIVLSKPNVTPAIFEDILKFMYSSELKLDNKDVYHLLGLLSASDELILPVLSEHVQRYLAINQASWIKEHPLTTLNAAFQHESWKELQNCCVSTICKNPWMLFETTHFYHLDESILLYIIKKDELQMEESDIWYHILTWGIMQHTDLPDDLNDYTNEDFNNLKKTLSKLLPVIRFFNMSLEDFDTKVSPYRKIFPDELYEDILWHFLKPDRPKKYVSSILPKRHHPYANSNFLKIGFGTMTLLNILLKSQITGLVRSFYFSKKREYTHTYLFMYKDRNYFKAGHVTSRIDIRSIVPLYKLSRLSDVRSKHTFNDISE</sequence>
<dbReference type="InterPro" id="IPR000210">
    <property type="entry name" value="BTB/POZ_dom"/>
</dbReference>
<feature type="domain" description="BTB" evidence="1">
    <location>
        <begin position="25"/>
        <end position="88"/>
    </location>
</feature>
<feature type="domain" description="BTB" evidence="1">
    <location>
        <begin position="110"/>
        <end position="183"/>
    </location>
</feature>
<evidence type="ECO:0000313" key="3">
    <source>
        <dbReference type="Proteomes" id="UP000247702"/>
    </source>
</evidence>
<dbReference type="Gene3D" id="1.25.40.420">
    <property type="match status" value="1"/>
</dbReference>
<gene>
    <name evidence="2" type="ORF">RclHR1_01370010</name>
</gene>
<keyword evidence="3" id="KW-1185">Reference proteome</keyword>
<protein>
    <recommendedName>
        <fullName evidence="1">BTB domain-containing protein</fullName>
    </recommendedName>
</protein>
<name>A0A2Z6QRA2_9GLOM</name>
<dbReference type="PANTHER" id="PTHR24410:SF23">
    <property type="entry name" value="BTB DOMAIN-CONTAINING PROTEIN-RELATED"/>
    <property type="match status" value="1"/>
</dbReference>
<dbReference type="AlphaFoldDB" id="A0A2Z6QRA2"/>
<dbReference type="InterPro" id="IPR051481">
    <property type="entry name" value="BTB-POZ/Galectin-3-binding"/>
</dbReference>
<dbReference type="PANTHER" id="PTHR24410">
    <property type="entry name" value="HL07962P-RELATED"/>
    <property type="match status" value="1"/>
</dbReference>
<accession>A0A2Z6QRA2</accession>
<organism evidence="2 3">
    <name type="scientific">Rhizophagus clarus</name>
    <dbReference type="NCBI Taxonomy" id="94130"/>
    <lineage>
        <taxon>Eukaryota</taxon>
        <taxon>Fungi</taxon>
        <taxon>Fungi incertae sedis</taxon>
        <taxon>Mucoromycota</taxon>
        <taxon>Glomeromycotina</taxon>
        <taxon>Glomeromycetes</taxon>
        <taxon>Glomerales</taxon>
        <taxon>Glomeraceae</taxon>
        <taxon>Rhizophagus</taxon>
    </lineage>
</organism>
<comment type="caution">
    <text evidence="2">The sequence shown here is derived from an EMBL/GenBank/DDBJ whole genome shotgun (WGS) entry which is preliminary data.</text>
</comment>
<dbReference type="Gene3D" id="3.30.710.10">
    <property type="entry name" value="Potassium Channel Kv1.1, Chain A"/>
    <property type="match status" value="2"/>
</dbReference>
<dbReference type="CDD" id="cd18186">
    <property type="entry name" value="BTB_POZ_ZBTB_KLHL-like"/>
    <property type="match status" value="2"/>
</dbReference>
<dbReference type="SMART" id="SM00225">
    <property type="entry name" value="BTB"/>
    <property type="match status" value="1"/>
</dbReference>
<reference evidence="2 3" key="1">
    <citation type="submission" date="2017-11" db="EMBL/GenBank/DDBJ databases">
        <title>The genome of Rhizophagus clarus HR1 reveals common genetic basis of auxotrophy among arbuscular mycorrhizal fungi.</title>
        <authorList>
            <person name="Kobayashi Y."/>
        </authorList>
    </citation>
    <scope>NUCLEOTIDE SEQUENCE [LARGE SCALE GENOMIC DNA]</scope>
    <source>
        <strain evidence="2 3">HR1</strain>
    </source>
</reference>
<dbReference type="Pfam" id="PF00651">
    <property type="entry name" value="BTB"/>
    <property type="match status" value="2"/>
</dbReference>
<dbReference type="SUPFAM" id="SSF54695">
    <property type="entry name" value="POZ domain"/>
    <property type="match status" value="2"/>
</dbReference>
<proteinExistence type="predicted"/>
<dbReference type="InterPro" id="IPR011333">
    <property type="entry name" value="SKP1/BTB/POZ_sf"/>
</dbReference>
<evidence type="ECO:0000313" key="2">
    <source>
        <dbReference type="EMBL" id="GBB87251.1"/>
    </source>
</evidence>
<dbReference type="EMBL" id="BEXD01000413">
    <property type="protein sequence ID" value="GBB87251.1"/>
    <property type="molecule type" value="Genomic_DNA"/>
</dbReference>
<dbReference type="Proteomes" id="UP000247702">
    <property type="component" value="Unassembled WGS sequence"/>
</dbReference>